<protein>
    <submittedName>
        <fullName evidence="1">Uncharacterized protein</fullName>
    </submittedName>
</protein>
<keyword evidence="2" id="KW-1185">Reference proteome</keyword>
<evidence type="ECO:0000313" key="2">
    <source>
        <dbReference type="Proteomes" id="UP000231279"/>
    </source>
</evidence>
<dbReference type="AlphaFoldDB" id="A0A2G9GN03"/>
<proteinExistence type="predicted"/>
<name>A0A2G9GN03_9LAMI</name>
<gene>
    <name evidence="1" type="ORF">CDL12_21058</name>
</gene>
<reference evidence="2" key="1">
    <citation type="journal article" date="2018" name="Gigascience">
        <title>Genome assembly of the Pink Ipe (Handroanthus impetiginosus, Bignoniaceae), a highly valued, ecologically keystone Neotropical timber forest tree.</title>
        <authorList>
            <person name="Silva-Junior O.B."/>
            <person name="Grattapaglia D."/>
            <person name="Novaes E."/>
            <person name="Collevatti R.G."/>
        </authorList>
    </citation>
    <scope>NUCLEOTIDE SEQUENCE [LARGE SCALE GENOMIC DNA]</scope>
    <source>
        <strain evidence="2">cv. UFG-1</strain>
    </source>
</reference>
<organism evidence="1 2">
    <name type="scientific">Handroanthus impetiginosus</name>
    <dbReference type="NCBI Taxonomy" id="429701"/>
    <lineage>
        <taxon>Eukaryota</taxon>
        <taxon>Viridiplantae</taxon>
        <taxon>Streptophyta</taxon>
        <taxon>Embryophyta</taxon>
        <taxon>Tracheophyta</taxon>
        <taxon>Spermatophyta</taxon>
        <taxon>Magnoliopsida</taxon>
        <taxon>eudicotyledons</taxon>
        <taxon>Gunneridae</taxon>
        <taxon>Pentapetalae</taxon>
        <taxon>asterids</taxon>
        <taxon>lamiids</taxon>
        <taxon>Lamiales</taxon>
        <taxon>Bignoniaceae</taxon>
        <taxon>Crescentiina</taxon>
        <taxon>Tabebuia alliance</taxon>
        <taxon>Handroanthus</taxon>
    </lineage>
</organism>
<dbReference type="EMBL" id="NKXS01004434">
    <property type="protein sequence ID" value="PIN06390.1"/>
    <property type="molecule type" value="Genomic_DNA"/>
</dbReference>
<sequence>MFWKPNVKMGSEEQSVAVLPFKTAADFQLLHALTDRPLLENEEYDVGKYEKKVIL</sequence>
<evidence type="ECO:0000313" key="1">
    <source>
        <dbReference type="EMBL" id="PIN06390.1"/>
    </source>
</evidence>
<dbReference type="Proteomes" id="UP000231279">
    <property type="component" value="Unassembled WGS sequence"/>
</dbReference>
<accession>A0A2G9GN03</accession>
<comment type="caution">
    <text evidence="1">The sequence shown here is derived from an EMBL/GenBank/DDBJ whole genome shotgun (WGS) entry which is preliminary data.</text>
</comment>